<comment type="caution">
    <text evidence="1">The sequence shown here is derived from an EMBL/GenBank/DDBJ whole genome shotgun (WGS) entry which is preliminary data.</text>
</comment>
<evidence type="ECO:0008006" key="3">
    <source>
        <dbReference type="Google" id="ProtNLM"/>
    </source>
</evidence>
<organism evidence="1 2">
    <name type="scientific">Candidatus Taylorbacteria bacterium RIFCSPHIGHO2_02_FULL_46_13</name>
    <dbReference type="NCBI Taxonomy" id="1802312"/>
    <lineage>
        <taxon>Bacteria</taxon>
        <taxon>Candidatus Tayloriibacteriota</taxon>
    </lineage>
</organism>
<gene>
    <name evidence="1" type="ORF">A3C06_01650</name>
</gene>
<protein>
    <recommendedName>
        <fullName evidence="3">Pilus assembly protein PilO</fullName>
    </recommendedName>
</protein>
<dbReference type="AlphaFoldDB" id="A0A1G2MR63"/>
<dbReference type="InterPro" id="IPR014717">
    <property type="entry name" value="Transl_elong_EF1B/ribsomal_bS6"/>
</dbReference>
<dbReference type="STRING" id="1802312.A3C06_01650"/>
<evidence type="ECO:0000313" key="2">
    <source>
        <dbReference type="Proteomes" id="UP000177565"/>
    </source>
</evidence>
<accession>A0A1G2MR63</accession>
<sequence length="216" mass="23800">MPLFTKNILPILMLAASVWGVLGFLRPEYSVIQSLRDEKQKYEEALNNANQVRILRQNLLATYDSFSPENLRRLQIMLPDRADGVQLARDMTNLALVFGITIDSFSFHETAAGALATEAVSAETSAPSALPSAPSLSTGTLELVISFKASYPDFMRFTRELEKSLELSDVVAISIGGNAKADTKVDTQSVDTKPAASNSEENRYQFSVTVHTYFLK</sequence>
<dbReference type="EMBL" id="MHRQ01000021">
    <property type="protein sequence ID" value="OHA26387.1"/>
    <property type="molecule type" value="Genomic_DNA"/>
</dbReference>
<reference evidence="1 2" key="1">
    <citation type="journal article" date="2016" name="Nat. Commun.">
        <title>Thousands of microbial genomes shed light on interconnected biogeochemical processes in an aquifer system.</title>
        <authorList>
            <person name="Anantharaman K."/>
            <person name="Brown C.T."/>
            <person name="Hug L.A."/>
            <person name="Sharon I."/>
            <person name="Castelle C.J."/>
            <person name="Probst A.J."/>
            <person name="Thomas B.C."/>
            <person name="Singh A."/>
            <person name="Wilkins M.J."/>
            <person name="Karaoz U."/>
            <person name="Brodie E.L."/>
            <person name="Williams K.H."/>
            <person name="Hubbard S.S."/>
            <person name="Banfield J.F."/>
        </authorList>
    </citation>
    <scope>NUCLEOTIDE SEQUENCE [LARGE SCALE GENOMIC DNA]</scope>
</reference>
<evidence type="ECO:0000313" key="1">
    <source>
        <dbReference type="EMBL" id="OHA26387.1"/>
    </source>
</evidence>
<name>A0A1G2MR63_9BACT</name>
<dbReference type="Proteomes" id="UP000177565">
    <property type="component" value="Unassembled WGS sequence"/>
</dbReference>
<proteinExistence type="predicted"/>
<dbReference type="Gene3D" id="3.30.70.60">
    <property type="match status" value="1"/>
</dbReference>